<dbReference type="SUPFAM" id="SSF56529">
    <property type="entry name" value="FAH"/>
    <property type="match status" value="1"/>
</dbReference>
<dbReference type="PANTHER" id="PTHR11820:SF90">
    <property type="entry name" value="FLUTATHIONE S-TRANSFERASE"/>
    <property type="match status" value="1"/>
</dbReference>
<proteinExistence type="predicted"/>
<protein>
    <submittedName>
        <fullName evidence="3">Fumarylacetoacetase</fullName>
    </submittedName>
</protein>
<dbReference type="RefSeq" id="WP_097374402.1">
    <property type="nucleotide sequence ID" value="NZ_CP021406.1"/>
</dbReference>
<organism evidence="3 4">
    <name type="scientific">Pacificitalea manganoxidans</name>
    <dbReference type="NCBI Taxonomy" id="1411902"/>
    <lineage>
        <taxon>Bacteria</taxon>
        <taxon>Pseudomonadati</taxon>
        <taxon>Pseudomonadota</taxon>
        <taxon>Alphaproteobacteria</taxon>
        <taxon>Rhodobacterales</taxon>
        <taxon>Paracoccaceae</taxon>
        <taxon>Pacificitalea</taxon>
    </lineage>
</organism>
<keyword evidence="4" id="KW-1185">Reference proteome</keyword>
<dbReference type="KEGG" id="cmag:CBW24_16065"/>
<evidence type="ECO:0000313" key="4">
    <source>
        <dbReference type="Proteomes" id="UP000219050"/>
    </source>
</evidence>
<keyword evidence="3" id="KW-0614">Plasmid</keyword>
<dbReference type="Pfam" id="PF01557">
    <property type="entry name" value="FAA_hydrolase"/>
    <property type="match status" value="1"/>
</dbReference>
<reference evidence="3 4" key="1">
    <citation type="submission" date="2017-05" db="EMBL/GenBank/DDBJ databases">
        <title>Comparative genomic and metabolic analysis of manganese-oxidizing mechanisms in Celeribater manganoxidans DY25T: its adaption to the environment of polymetallic nodule.</title>
        <authorList>
            <person name="Wang X."/>
        </authorList>
    </citation>
    <scope>NUCLEOTIDE SEQUENCE [LARGE SCALE GENOMIC DNA]</scope>
    <source>
        <strain evidence="3 4">DY25</strain>
        <plasmid evidence="4">pdy25-b</plasmid>
    </source>
</reference>
<dbReference type="EMBL" id="CP021406">
    <property type="protein sequence ID" value="ATI43671.1"/>
    <property type="molecule type" value="Genomic_DNA"/>
</dbReference>
<dbReference type="PANTHER" id="PTHR11820">
    <property type="entry name" value="ACYLPYRUVASE"/>
    <property type="match status" value="1"/>
</dbReference>
<name>A0A291M3W8_9RHOB</name>
<dbReference type="OrthoDB" id="5197601at2"/>
<feature type="domain" description="Fumarylacetoacetase-like C-terminal" evidence="2">
    <location>
        <begin position="28"/>
        <end position="225"/>
    </location>
</feature>
<dbReference type="InterPro" id="IPR036663">
    <property type="entry name" value="Fumarylacetoacetase_C_sf"/>
</dbReference>
<evidence type="ECO:0000259" key="2">
    <source>
        <dbReference type="Pfam" id="PF01557"/>
    </source>
</evidence>
<dbReference type="GO" id="GO:0046872">
    <property type="term" value="F:metal ion binding"/>
    <property type="evidence" value="ECO:0007669"/>
    <property type="project" value="UniProtKB-KW"/>
</dbReference>
<evidence type="ECO:0000313" key="3">
    <source>
        <dbReference type="EMBL" id="ATI43671.1"/>
    </source>
</evidence>
<dbReference type="GO" id="GO:0018773">
    <property type="term" value="F:acetylpyruvate hydrolase activity"/>
    <property type="evidence" value="ECO:0007669"/>
    <property type="project" value="TreeGrafter"/>
</dbReference>
<dbReference type="Proteomes" id="UP000219050">
    <property type="component" value="Plasmid pDY25-B"/>
</dbReference>
<dbReference type="AlphaFoldDB" id="A0A291M3W8"/>
<dbReference type="Gene3D" id="3.90.850.10">
    <property type="entry name" value="Fumarylacetoacetase-like, C-terminal domain"/>
    <property type="match status" value="1"/>
</dbReference>
<keyword evidence="1" id="KW-0479">Metal-binding</keyword>
<geneLocation type="plasmid" evidence="4">
    <name>pdy25-b</name>
</geneLocation>
<sequence>MPDFLFPPTPLATIPVRGQSVVLAPERLFCIGRNYADHAAEMGAEIVREKPFFFLKSPHAIMRDGGEIPFPPETKNYHYEMELAVVLGRGGFRIDAAAARDHVFGYACALDMTRRDLQLDARNMGRPWDSGKDVEHSAILGSVVPRDAAGPIDRADIGLIQNDTIRQDGRIDGMIWGIDELIALLSRYYHLRPGDVILTGTPAGVGPVAPGDQLIGRITGLPDLHVKLGAPE</sequence>
<evidence type="ECO:0000256" key="1">
    <source>
        <dbReference type="ARBA" id="ARBA00022723"/>
    </source>
</evidence>
<dbReference type="InterPro" id="IPR011234">
    <property type="entry name" value="Fumarylacetoacetase-like_C"/>
</dbReference>
<gene>
    <name evidence="3" type="ORF">CBW24_16065</name>
</gene>
<accession>A0A291M3W8</accession>